<dbReference type="GO" id="GO:0006338">
    <property type="term" value="P:chromatin remodeling"/>
    <property type="evidence" value="ECO:0007669"/>
    <property type="project" value="TreeGrafter"/>
</dbReference>
<reference evidence="6 7" key="1">
    <citation type="journal article" date="2014" name="Genome Biol. Evol.">
        <title>The genome of the myxosporean Thelohanellus kitauei shows adaptations to nutrient acquisition within its fish host.</title>
        <authorList>
            <person name="Yang Y."/>
            <person name="Xiong J."/>
            <person name="Zhou Z."/>
            <person name="Huo F."/>
            <person name="Miao W."/>
            <person name="Ran C."/>
            <person name="Liu Y."/>
            <person name="Zhang J."/>
            <person name="Feng J."/>
            <person name="Wang M."/>
            <person name="Wang M."/>
            <person name="Wang L."/>
            <person name="Yao B."/>
        </authorList>
    </citation>
    <scope>NUCLEOTIDE SEQUENCE [LARGE SCALE GENOMIC DNA]</scope>
    <source>
        <strain evidence="6">Wuqing</strain>
    </source>
</reference>
<dbReference type="PRINTS" id="PR00503">
    <property type="entry name" value="BROMODOMAIN"/>
</dbReference>
<dbReference type="GO" id="GO:0005634">
    <property type="term" value="C:nucleus"/>
    <property type="evidence" value="ECO:0007669"/>
    <property type="project" value="TreeGrafter"/>
</dbReference>
<feature type="domain" description="NET" evidence="5">
    <location>
        <begin position="409"/>
        <end position="495"/>
    </location>
</feature>
<dbReference type="PANTHER" id="PTHR22880:SF225">
    <property type="entry name" value="BROMODOMAIN-CONTAINING PROTEIN BET-1-RELATED"/>
    <property type="match status" value="1"/>
</dbReference>
<dbReference type="InterPro" id="IPR018359">
    <property type="entry name" value="Bromodomain_CS"/>
</dbReference>
<dbReference type="PROSITE" id="PS00633">
    <property type="entry name" value="BROMODOMAIN_1"/>
    <property type="match status" value="2"/>
</dbReference>
<proteinExistence type="predicted"/>
<feature type="region of interest" description="Disordered" evidence="3">
    <location>
        <begin position="490"/>
        <end position="651"/>
    </location>
</feature>
<dbReference type="OrthoDB" id="5989931at2759"/>
<feature type="compositionally biased region" description="Polar residues" evidence="3">
    <location>
        <begin position="629"/>
        <end position="651"/>
    </location>
</feature>
<sequence>MESTSEEADANVQNATAIQPRELSETLHKFMKDLMKSLYDSKFGEIFRAPVDPERDNLPDYLKIIEKPIDLGTILSNLDNGLYGDVESVIADFQLMIKNCFTYNPEGSVAQYQGKELERMFNRKITKLPSELPVNLPQKRRTSAKKADDKHEKSKSAKVKKCASPSRDQTPISNKEMRAVRRNVRDIGEDDRSCLTTWQTFCLQAINELFNKKHHDYAYPFLSPVDTIALKIPDYYNIIKFPMDLGTVRNKLKGGQYSHASQFIRDVRLVFTNCFRYNAPETEVFMCGQKLQQAFEQTIATCPIEIFKDLFASDDYLAEVASVGEVTRSTRRSHNAENRQVMDCFANIDKKLQVLIDDVTKLKADKNSKCQGHVENGHYLIRKSASKVNPFNLGQTKQITPVHSQPRIEPLKVDDPDPMTYDEKLSLSNRVMCLSEPRIKEVLALINQKEPWSRKYCLDKDQKILELDLNTLQSTTLRAIEKLLNSYNKRKTDASQRKKRTPEERQSREEDLRQKLELMESQLSGRTPIPVGPKKSGKHLRSTGSGDNTARLSASSDDEISDDDFSRRYQLNTTTPFQGLNTPALNAGNQTAVNKKPTSQDSVSASSGRTPTNIPIAGDNVFKAPLRPQANSTRTQESKSSATPAQNTNSAISHERLFERISSDINVQSNGSHPNRITIPAHMKQMNEPSRIAARPDLVNTIQNSH</sequence>
<feature type="domain" description="Bromo" evidence="4">
    <location>
        <begin position="39"/>
        <end position="111"/>
    </location>
</feature>
<dbReference type="InterPro" id="IPR027353">
    <property type="entry name" value="NET_dom"/>
</dbReference>
<keyword evidence="7" id="KW-1185">Reference proteome</keyword>
<evidence type="ECO:0000256" key="1">
    <source>
        <dbReference type="ARBA" id="ARBA00023117"/>
    </source>
</evidence>
<dbReference type="InterPro" id="IPR001487">
    <property type="entry name" value="Bromodomain"/>
</dbReference>
<dbReference type="InterPro" id="IPR036427">
    <property type="entry name" value="Bromodomain-like_sf"/>
</dbReference>
<evidence type="ECO:0000259" key="5">
    <source>
        <dbReference type="PROSITE" id="PS51525"/>
    </source>
</evidence>
<dbReference type="InterPro" id="IPR038336">
    <property type="entry name" value="NET_sf"/>
</dbReference>
<dbReference type="Gene3D" id="1.20.1270.220">
    <property type="match status" value="1"/>
</dbReference>
<feature type="compositionally biased region" description="Basic and acidic residues" evidence="3">
    <location>
        <begin position="145"/>
        <end position="155"/>
    </location>
</feature>
<feature type="compositionally biased region" description="Polar residues" evidence="3">
    <location>
        <begin position="542"/>
        <end position="552"/>
    </location>
</feature>
<feature type="compositionally biased region" description="Polar residues" evidence="3">
    <location>
        <begin position="569"/>
        <end position="613"/>
    </location>
</feature>
<dbReference type="Gene3D" id="1.20.920.10">
    <property type="entry name" value="Bromodomain-like"/>
    <property type="match status" value="2"/>
</dbReference>
<name>A0A0C2MCE3_THEKT</name>
<dbReference type="PANTHER" id="PTHR22880">
    <property type="entry name" value="FALZ-RELATED BROMODOMAIN-CONTAINING PROTEINS"/>
    <property type="match status" value="1"/>
</dbReference>
<dbReference type="GO" id="GO:0006355">
    <property type="term" value="P:regulation of DNA-templated transcription"/>
    <property type="evidence" value="ECO:0007669"/>
    <property type="project" value="TreeGrafter"/>
</dbReference>
<keyword evidence="1 2" id="KW-0103">Bromodomain</keyword>
<dbReference type="PROSITE" id="PS50014">
    <property type="entry name" value="BROMODOMAIN_2"/>
    <property type="match status" value="2"/>
</dbReference>
<dbReference type="Proteomes" id="UP000031668">
    <property type="component" value="Unassembled WGS sequence"/>
</dbReference>
<dbReference type="Pfam" id="PF17035">
    <property type="entry name" value="BET"/>
    <property type="match status" value="1"/>
</dbReference>
<evidence type="ECO:0000259" key="4">
    <source>
        <dbReference type="PROSITE" id="PS50014"/>
    </source>
</evidence>
<dbReference type="OMA" id="AMPIMNT"/>
<evidence type="ECO:0000256" key="3">
    <source>
        <dbReference type="SAM" id="MobiDB-lite"/>
    </source>
</evidence>
<accession>A0A0C2MCE3</accession>
<comment type="caution">
    <text evidence="6">The sequence shown here is derived from an EMBL/GenBank/DDBJ whole genome shotgun (WGS) entry which is preliminary data.</text>
</comment>
<evidence type="ECO:0000256" key="2">
    <source>
        <dbReference type="PROSITE-ProRule" id="PRU00035"/>
    </source>
</evidence>
<feature type="domain" description="Bromo" evidence="4">
    <location>
        <begin position="213"/>
        <end position="285"/>
    </location>
</feature>
<dbReference type="AlphaFoldDB" id="A0A0C2MCE3"/>
<protein>
    <submittedName>
        <fullName evidence="6">Bromodomain-containing protein</fullName>
    </submittedName>
</protein>
<dbReference type="EMBL" id="JWZT01004114">
    <property type="protein sequence ID" value="KII64746.1"/>
    <property type="molecule type" value="Genomic_DNA"/>
</dbReference>
<feature type="compositionally biased region" description="Basic and acidic residues" evidence="3">
    <location>
        <begin position="490"/>
        <end position="518"/>
    </location>
</feature>
<dbReference type="GO" id="GO:0000785">
    <property type="term" value="C:chromatin"/>
    <property type="evidence" value="ECO:0007669"/>
    <property type="project" value="TreeGrafter"/>
</dbReference>
<dbReference type="SMART" id="SM00297">
    <property type="entry name" value="BROMO"/>
    <property type="match status" value="2"/>
</dbReference>
<dbReference type="PROSITE" id="PS51525">
    <property type="entry name" value="NET"/>
    <property type="match status" value="1"/>
</dbReference>
<dbReference type="InterPro" id="IPR050935">
    <property type="entry name" value="Bromo_chromatin_reader"/>
</dbReference>
<evidence type="ECO:0000313" key="7">
    <source>
        <dbReference type="Proteomes" id="UP000031668"/>
    </source>
</evidence>
<dbReference type="SUPFAM" id="SSF47370">
    <property type="entry name" value="Bromodomain"/>
    <property type="match status" value="2"/>
</dbReference>
<organism evidence="6 7">
    <name type="scientific">Thelohanellus kitauei</name>
    <name type="common">Myxosporean</name>
    <dbReference type="NCBI Taxonomy" id="669202"/>
    <lineage>
        <taxon>Eukaryota</taxon>
        <taxon>Metazoa</taxon>
        <taxon>Cnidaria</taxon>
        <taxon>Myxozoa</taxon>
        <taxon>Myxosporea</taxon>
        <taxon>Bivalvulida</taxon>
        <taxon>Platysporina</taxon>
        <taxon>Myxobolidae</taxon>
        <taxon>Thelohanellus</taxon>
    </lineage>
</organism>
<dbReference type="Pfam" id="PF00439">
    <property type="entry name" value="Bromodomain"/>
    <property type="match status" value="2"/>
</dbReference>
<feature type="region of interest" description="Disordered" evidence="3">
    <location>
        <begin position="132"/>
        <end position="175"/>
    </location>
</feature>
<gene>
    <name evidence="6" type="ORF">RF11_06637</name>
</gene>
<evidence type="ECO:0000313" key="6">
    <source>
        <dbReference type="EMBL" id="KII64746.1"/>
    </source>
</evidence>